<protein>
    <submittedName>
        <fullName evidence="1">Fatty-acid--CoA ligase</fullName>
    </submittedName>
</protein>
<evidence type="ECO:0000313" key="1">
    <source>
        <dbReference type="EMBL" id="MDG5485316.1"/>
    </source>
</evidence>
<dbReference type="RefSeq" id="WP_278222791.1">
    <property type="nucleotide sequence ID" value="NZ_JAKZMO010000020.1"/>
</dbReference>
<name>A0ABT6GW47_MYCGU</name>
<keyword evidence="1" id="KW-0436">Ligase</keyword>
<gene>
    <name evidence="1" type="ORF">MNO81_21175</name>
</gene>
<keyword evidence="2" id="KW-1185">Reference proteome</keyword>
<proteinExistence type="predicted"/>
<dbReference type="EMBL" id="JAKZMO010000020">
    <property type="protein sequence ID" value="MDG5485316.1"/>
    <property type="molecule type" value="Genomic_DNA"/>
</dbReference>
<dbReference type="Proteomes" id="UP001154266">
    <property type="component" value="Unassembled WGS sequence"/>
</dbReference>
<comment type="caution">
    <text evidence="1">The sequence shown here is derived from an EMBL/GenBank/DDBJ whole genome shotgun (WGS) entry which is preliminary data.</text>
</comment>
<reference evidence="1" key="1">
    <citation type="journal article" date="2023" name="Environ. Microbiol.">
        <title>The 2-methylpropene degradation pathway in Mycobacteriaceae family strains.</title>
        <authorList>
            <person name="Helbich S."/>
            <person name="Barrantes I."/>
            <person name="Dos Anjos Borges L.G."/>
            <person name="Pieper D.H."/>
            <person name="Vainshtein Y."/>
            <person name="Sohn K."/>
            <person name="Engesser K.H."/>
        </authorList>
    </citation>
    <scope>NUCLEOTIDE SEQUENCE</scope>
    <source>
        <strain evidence="1">IBE100</strain>
    </source>
</reference>
<accession>A0ABT6GW47</accession>
<evidence type="ECO:0000313" key="2">
    <source>
        <dbReference type="Proteomes" id="UP001154266"/>
    </source>
</evidence>
<dbReference type="GO" id="GO:0016874">
    <property type="term" value="F:ligase activity"/>
    <property type="evidence" value="ECO:0007669"/>
    <property type="project" value="UniProtKB-KW"/>
</dbReference>
<organism evidence="1 2">
    <name type="scientific">Mycolicibacterium gadium</name>
    <name type="common">Mycobacterium gadium</name>
    <dbReference type="NCBI Taxonomy" id="1794"/>
    <lineage>
        <taxon>Bacteria</taxon>
        <taxon>Bacillati</taxon>
        <taxon>Actinomycetota</taxon>
        <taxon>Actinomycetes</taxon>
        <taxon>Mycobacteriales</taxon>
        <taxon>Mycobacteriaceae</taxon>
        <taxon>Mycolicibacterium</taxon>
    </lineage>
</organism>
<sequence length="213" mass="23668">MDAADFRSFVFAVEFVVGDPGRVWPVLAHHEARLRDLGTRYAFIYESIVEPGRVLVVIGVRTRQPLVDLLRSPELFAWFDAVGLDDLPAVFAGETVQRFDIGDPPAPGTEIVVAAITPVDDVDEFMDRVRKSLSQFARAGIRRTLVYRAFDTPHEVMFLQQLADPDKALVWVEHSEVAASWLTAAGIGAYPPVFVGRFVNAMRLTETSGTDLH</sequence>